<name>A0ABR2NEG1_9ROSI</name>
<reference evidence="1 2" key="1">
    <citation type="journal article" date="2024" name="G3 (Bethesda)">
        <title>Genome assembly of Hibiscus sabdariffa L. provides insights into metabolisms of medicinal natural products.</title>
        <authorList>
            <person name="Kim T."/>
        </authorList>
    </citation>
    <scope>NUCLEOTIDE SEQUENCE [LARGE SCALE GENOMIC DNA]</scope>
    <source>
        <strain evidence="1">TK-2024</strain>
        <tissue evidence="1">Old leaves</tissue>
    </source>
</reference>
<keyword evidence="2" id="KW-1185">Reference proteome</keyword>
<dbReference type="EMBL" id="JBBPBN010000168">
    <property type="protein sequence ID" value="KAK8974402.1"/>
    <property type="molecule type" value="Genomic_DNA"/>
</dbReference>
<sequence length="140" mass="16164">MHFFIIVAARGAHSWTYDAPIVINCSFIRCSNKTLIIKDESLFAAYPGGETVEDDRDSHNFLEADVVEDDHKSDNFLETDVVVEDDQNSDNFPNVDAADPCRCCRCSFVRRCNLQPRSIDKHPLRVILEKMDSSFFYFYR</sequence>
<dbReference type="Proteomes" id="UP001396334">
    <property type="component" value="Unassembled WGS sequence"/>
</dbReference>
<evidence type="ECO:0000313" key="2">
    <source>
        <dbReference type="Proteomes" id="UP001396334"/>
    </source>
</evidence>
<proteinExistence type="predicted"/>
<protein>
    <submittedName>
        <fullName evidence="1">Uncharacterized protein</fullName>
    </submittedName>
</protein>
<organism evidence="1 2">
    <name type="scientific">Hibiscus sabdariffa</name>
    <name type="common">roselle</name>
    <dbReference type="NCBI Taxonomy" id="183260"/>
    <lineage>
        <taxon>Eukaryota</taxon>
        <taxon>Viridiplantae</taxon>
        <taxon>Streptophyta</taxon>
        <taxon>Embryophyta</taxon>
        <taxon>Tracheophyta</taxon>
        <taxon>Spermatophyta</taxon>
        <taxon>Magnoliopsida</taxon>
        <taxon>eudicotyledons</taxon>
        <taxon>Gunneridae</taxon>
        <taxon>Pentapetalae</taxon>
        <taxon>rosids</taxon>
        <taxon>malvids</taxon>
        <taxon>Malvales</taxon>
        <taxon>Malvaceae</taxon>
        <taxon>Malvoideae</taxon>
        <taxon>Hibiscus</taxon>
    </lineage>
</organism>
<gene>
    <name evidence="1" type="ORF">V6N11_072737</name>
</gene>
<evidence type="ECO:0000313" key="1">
    <source>
        <dbReference type="EMBL" id="KAK8974402.1"/>
    </source>
</evidence>
<comment type="caution">
    <text evidence="1">The sequence shown here is derived from an EMBL/GenBank/DDBJ whole genome shotgun (WGS) entry which is preliminary data.</text>
</comment>
<accession>A0ABR2NEG1</accession>